<proteinExistence type="predicted"/>
<dbReference type="Proteomes" id="UP000005953">
    <property type="component" value="Unassembled WGS sequence"/>
</dbReference>
<evidence type="ECO:0000313" key="2">
    <source>
        <dbReference type="Proteomes" id="UP000005953"/>
    </source>
</evidence>
<comment type="caution">
    <text evidence="1">The sequence shown here is derived from an EMBL/GenBank/DDBJ whole genome shotgun (WGS) entry which is preliminary data.</text>
</comment>
<gene>
    <name evidence="1" type="ORF">MED297_09951</name>
</gene>
<organism evidence="1 2">
    <name type="scientific">Reinekea blandensis MED297</name>
    <dbReference type="NCBI Taxonomy" id="314283"/>
    <lineage>
        <taxon>Bacteria</taxon>
        <taxon>Pseudomonadati</taxon>
        <taxon>Pseudomonadota</taxon>
        <taxon>Gammaproteobacteria</taxon>
        <taxon>Oceanospirillales</taxon>
        <taxon>Saccharospirillaceae</taxon>
        <taxon>Reinekea</taxon>
    </lineage>
</organism>
<dbReference type="AlphaFoldDB" id="A4BA68"/>
<accession>A4BA68</accession>
<sequence>MKVGSLEWVRVQPDLPALVTLANDQVCGKSWQLKFEF</sequence>
<dbReference type="EMBL" id="AAOE01000002">
    <property type="protein sequence ID" value="EAR10824.1"/>
    <property type="molecule type" value="Genomic_DNA"/>
</dbReference>
<keyword evidence="2" id="KW-1185">Reference proteome</keyword>
<protein>
    <submittedName>
        <fullName evidence="1">Uncharacterized protein</fullName>
    </submittedName>
</protein>
<evidence type="ECO:0000313" key="1">
    <source>
        <dbReference type="EMBL" id="EAR10824.1"/>
    </source>
</evidence>
<reference evidence="1 2" key="1">
    <citation type="submission" date="2006-02" db="EMBL/GenBank/DDBJ databases">
        <authorList>
            <person name="Pinhassi J."/>
            <person name="Pedros-Alio C."/>
            <person name="Ferriera S."/>
            <person name="Johnson J."/>
            <person name="Kravitz S."/>
            <person name="Halpern A."/>
            <person name="Remington K."/>
            <person name="Beeson K."/>
            <person name="Tran B."/>
            <person name="Rogers Y.-H."/>
            <person name="Friedman R."/>
            <person name="Venter J.C."/>
        </authorList>
    </citation>
    <scope>NUCLEOTIDE SEQUENCE [LARGE SCALE GENOMIC DNA]</scope>
    <source>
        <strain evidence="1 2">MED297</strain>
    </source>
</reference>
<name>A4BA68_9GAMM</name>
<dbReference type="HOGENOM" id="CLU_3347734_0_0_6"/>